<evidence type="ECO:0000256" key="1">
    <source>
        <dbReference type="SAM" id="MobiDB-lite"/>
    </source>
</evidence>
<feature type="region of interest" description="Disordered" evidence="1">
    <location>
        <begin position="386"/>
        <end position="413"/>
    </location>
</feature>
<reference evidence="2" key="2">
    <citation type="journal article" date="2020" name="Nat. Commun.">
        <title>Large-scale genome sequencing of mycorrhizal fungi provides insights into the early evolution of symbiotic traits.</title>
        <authorList>
            <person name="Miyauchi S."/>
            <person name="Kiss E."/>
            <person name="Kuo A."/>
            <person name="Drula E."/>
            <person name="Kohler A."/>
            <person name="Sanchez-Garcia M."/>
            <person name="Morin E."/>
            <person name="Andreopoulos B."/>
            <person name="Barry K.W."/>
            <person name="Bonito G."/>
            <person name="Buee M."/>
            <person name="Carver A."/>
            <person name="Chen C."/>
            <person name="Cichocki N."/>
            <person name="Clum A."/>
            <person name="Culley D."/>
            <person name="Crous P.W."/>
            <person name="Fauchery L."/>
            <person name="Girlanda M."/>
            <person name="Hayes R.D."/>
            <person name="Keri Z."/>
            <person name="LaButti K."/>
            <person name="Lipzen A."/>
            <person name="Lombard V."/>
            <person name="Magnuson J."/>
            <person name="Maillard F."/>
            <person name="Murat C."/>
            <person name="Nolan M."/>
            <person name="Ohm R.A."/>
            <person name="Pangilinan J."/>
            <person name="Pereira M.F."/>
            <person name="Perotto S."/>
            <person name="Peter M."/>
            <person name="Pfister S."/>
            <person name="Riley R."/>
            <person name="Sitrit Y."/>
            <person name="Stielow J.B."/>
            <person name="Szollosi G."/>
            <person name="Zifcakova L."/>
            <person name="Stursova M."/>
            <person name="Spatafora J.W."/>
            <person name="Tedersoo L."/>
            <person name="Vaario L.M."/>
            <person name="Yamada A."/>
            <person name="Yan M."/>
            <person name="Wang P."/>
            <person name="Xu J."/>
            <person name="Bruns T."/>
            <person name="Baldrian P."/>
            <person name="Vilgalys R."/>
            <person name="Dunand C."/>
            <person name="Henrissat B."/>
            <person name="Grigoriev I.V."/>
            <person name="Hibbett D."/>
            <person name="Nagy L.G."/>
            <person name="Martin F.M."/>
        </authorList>
    </citation>
    <scope>NUCLEOTIDE SEQUENCE</scope>
    <source>
        <strain evidence="2">BED1</strain>
    </source>
</reference>
<protein>
    <submittedName>
        <fullName evidence="2">Uncharacterized protein</fullName>
    </submittedName>
</protein>
<comment type="caution">
    <text evidence="2">The sequence shown here is derived from an EMBL/GenBank/DDBJ whole genome shotgun (WGS) entry which is preliminary data.</text>
</comment>
<evidence type="ECO:0000313" key="3">
    <source>
        <dbReference type="Proteomes" id="UP001194468"/>
    </source>
</evidence>
<reference evidence="2" key="1">
    <citation type="submission" date="2019-10" db="EMBL/GenBank/DDBJ databases">
        <authorList>
            <consortium name="DOE Joint Genome Institute"/>
            <person name="Kuo A."/>
            <person name="Miyauchi S."/>
            <person name="Kiss E."/>
            <person name="Drula E."/>
            <person name="Kohler A."/>
            <person name="Sanchez-Garcia M."/>
            <person name="Andreopoulos B."/>
            <person name="Barry K.W."/>
            <person name="Bonito G."/>
            <person name="Buee M."/>
            <person name="Carver A."/>
            <person name="Chen C."/>
            <person name="Cichocki N."/>
            <person name="Clum A."/>
            <person name="Culley D."/>
            <person name="Crous P.W."/>
            <person name="Fauchery L."/>
            <person name="Girlanda M."/>
            <person name="Hayes R."/>
            <person name="Keri Z."/>
            <person name="LaButti K."/>
            <person name="Lipzen A."/>
            <person name="Lombard V."/>
            <person name="Magnuson J."/>
            <person name="Maillard F."/>
            <person name="Morin E."/>
            <person name="Murat C."/>
            <person name="Nolan M."/>
            <person name="Ohm R."/>
            <person name="Pangilinan J."/>
            <person name="Pereira M."/>
            <person name="Perotto S."/>
            <person name="Peter M."/>
            <person name="Riley R."/>
            <person name="Sitrit Y."/>
            <person name="Stielow B."/>
            <person name="Szollosi G."/>
            <person name="Zifcakova L."/>
            <person name="Stursova M."/>
            <person name="Spatafora J.W."/>
            <person name="Tedersoo L."/>
            <person name="Vaario L.-M."/>
            <person name="Yamada A."/>
            <person name="Yan M."/>
            <person name="Wang P."/>
            <person name="Xu J."/>
            <person name="Bruns T."/>
            <person name="Baldrian P."/>
            <person name="Vilgalys R."/>
            <person name="Henrissat B."/>
            <person name="Grigoriev I.V."/>
            <person name="Hibbett D."/>
            <person name="Nagy L.G."/>
            <person name="Martin F.M."/>
        </authorList>
    </citation>
    <scope>NUCLEOTIDE SEQUENCE</scope>
    <source>
        <strain evidence="2">BED1</strain>
    </source>
</reference>
<keyword evidence="3" id="KW-1185">Reference proteome</keyword>
<feature type="compositionally biased region" description="Pro residues" evidence="1">
    <location>
        <begin position="399"/>
        <end position="408"/>
    </location>
</feature>
<dbReference type="EMBL" id="WHUW01000010">
    <property type="protein sequence ID" value="KAF8441563.1"/>
    <property type="molecule type" value="Genomic_DNA"/>
</dbReference>
<sequence length="518" mass="55826">MKDTTRPHPTPSSRSVPYRKRKPSGNASPTRGTRRTYDASQTQPGTREVASPSDRANNSRGSEAQAPRAALGFVADGERRALSKTGGDHAISRTRRHTSPGGPARDRPSHTSALSTHADVPGPSLRLPLASAPSTINAFTGLNKTESPPPGSVTAFLRSIELPVKPSSAPPLQKAFSLSTPLSHRLPPLSTGNTNKTNGDGHQVSLVYKGYPFTYDLSALPDDPKGTITLLNITKSDPGAYILVSAHYRRTGRSRAACVVIRSLLDNLDTPSNVDKAKGDAVPIPTSATSTVTLVSPGSPCLKAIDCTRPVVKSAAMRPAMLLLAACEMDISRERPDDPERAGHANTAHDLFRAVYGTVNDAIIAGAMRPQPKNALGLEFSSNRNCSSFSSDSNGHPPSIAPLPPPPAGAASPTRVKELEKELSVERVMQKKLQEKLTVSNDRLTWAEDKVHTLESRSREMRVQLDASRDENWELRQRLTESEQRARDLVQCAPSAENRVWGRLKDLLFDNLGGVRGV</sequence>
<feature type="compositionally biased region" description="Basic and acidic residues" evidence="1">
    <location>
        <begin position="76"/>
        <end position="91"/>
    </location>
</feature>
<dbReference type="Proteomes" id="UP001194468">
    <property type="component" value="Unassembled WGS sequence"/>
</dbReference>
<dbReference type="AlphaFoldDB" id="A0AAD4BVX6"/>
<accession>A0AAD4BVX6</accession>
<feature type="region of interest" description="Disordered" evidence="1">
    <location>
        <begin position="1"/>
        <end position="122"/>
    </location>
</feature>
<feature type="compositionally biased region" description="Low complexity" evidence="1">
    <location>
        <begin position="386"/>
        <end position="398"/>
    </location>
</feature>
<evidence type="ECO:0000313" key="2">
    <source>
        <dbReference type="EMBL" id="KAF8441563.1"/>
    </source>
</evidence>
<organism evidence="2 3">
    <name type="scientific">Boletus edulis BED1</name>
    <dbReference type="NCBI Taxonomy" id="1328754"/>
    <lineage>
        <taxon>Eukaryota</taxon>
        <taxon>Fungi</taxon>
        <taxon>Dikarya</taxon>
        <taxon>Basidiomycota</taxon>
        <taxon>Agaricomycotina</taxon>
        <taxon>Agaricomycetes</taxon>
        <taxon>Agaricomycetidae</taxon>
        <taxon>Boletales</taxon>
        <taxon>Boletineae</taxon>
        <taxon>Boletaceae</taxon>
        <taxon>Boletoideae</taxon>
        <taxon>Boletus</taxon>
    </lineage>
</organism>
<name>A0AAD4BVX6_BOLED</name>
<proteinExistence type="predicted"/>
<gene>
    <name evidence="2" type="ORF">L210DRAFT_3644837</name>
</gene>